<evidence type="ECO:0000313" key="3">
    <source>
        <dbReference type="Proteomes" id="UP000271624"/>
    </source>
</evidence>
<evidence type="ECO:0000256" key="1">
    <source>
        <dbReference type="SAM" id="SignalP"/>
    </source>
</evidence>
<feature type="signal peptide" evidence="1">
    <location>
        <begin position="1"/>
        <end position="21"/>
    </location>
</feature>
<accession>A0A3S1CTQ2</accession>
<dbReference type="RefSeq" id="WP_127079810.1">
    <property type="nucleotide sequence ID" value="NZ_RSCL01000002.1"/>
</dbReference>
<feature type="chain" id="PRO_5030083027" evidence="1">
    <location>
        <begin position="22"/>
        <end position="104"/>
    </location>
</feature>
<dbReference type="OrthoDB" id="514652at2"/>
<keyword evidence="1" id="KW-0732">Signal</keyword>
<dbReference type="Proteomes" id="UP000271624">
    <property type="component" value="Unassembled WGS sequence"/>
</dbReference>
<protein>
    <submittedName>
        <fullName evidence="2">Uncharacterized protein</fullName>
    </submittedName>
</protein>
<gene>
    <name evidence="2" type="ORF">DSM106972_012080</name>
</gene>
<dbReference type="EMBL" id="RSCL01000002">
    <property type="protein sequence ID" value="RUT09155.1"/>
    <property type="molecule type" value="Genomic_DNA"/>
</dbReference>
<keyword evidence="3" id="KW-1185">Reference proteome</keyword>
<reference evidence="2" key="2">
    <citation type="journal article" date="2019" name="Genome Biol. Evol.">
        <title>Day and night: Metabolic profiles and evolutionary relationships of six axenic non-marine cyanobacteria.</title>
        <authorList>
            <person name="Will S.E."/>
            <person name="Henke P."/>
            <person name="Boedeker C."/>
            <person name="Huang S."/>
            <person name="Brinkmann H."/>
            <person name="Rohde M."/>
            <person name="Jarek M."/>
            <person name="Friedl T."/>
            <person name="Seufert S."/>
            <person name="Schumacher M."/>
            <person name="Overmann J."/>
            <person name="Neumann-Schaal M."/>
            <person name="Petersen J."/>
        </authorList>
    </citation>
    <scope>NUCLEOTIDE SEQUENCE [LARGE SCALE GENOMIC DNA]</scope>
    <source>
        <strain evidence="2">PCC 7102</strain>
    </source>
</reference>
<sequence>MRKTLLSVLSLVLFSTLFASATRADDKNEAVVTKLQMRDKIVLIKNQASGLKYSVKSENGTVLSANLTEAELASKYPDLYKKVRPSVAFPNGSSFDGAWAGTHL</sequence>
<name>A0A3S1CTQ2_9CYAN</name>
<evidence type="ECO:0000313" key="2">
    <source>
        <dbReference type="EMBL" id="RUT09155.1"/>
    </source>
</evidence>
<comment type="caution">
    <text evidence="2">The sequence shown here is derived from an EMBL/GenBank/DDBJ whole genome shotgun (WGS) entry which is preliminary data.</text>
</comment>
<dbReference type="AlphaFoldDB" id="A0A3S1CTQ2"/>
<reference evidence="2" key="1">
    <citation type="submission" date="2018-12" db="EMBL/GenBank/DDBJ databases">
        <authorList>
            <person name="Will S."/>
            <person name="Neumann-Schaal M."/>
            <person name="Henke P."/>
        </authorList>
    </citation>
    <scope>NUCLEOTIDE SEQUENCE</scope>
    <source>
        <strain evidence="2">PCC 7102</strain>
    </source>
</reference>
<organism evidence="2 3">
    <name type="scientific">Dulcicalothrix desertica PCC 7102</name>
    <dbReference type="NCBI Taxonomy" id="232991"/>
    <lineage>
        <taxon>Bacteria</taxon>
        <taxon>Bacillati</taxon>
        <taxon>Cyanobacteriota</taxon>
        <taxon>Cyanophyceae</taxon>
        <taxon>Nostocales</taxon>
        <taxon>Calotrichaceae</taxon>
        <taxon>Dulcicalothrix</taxon>
    </lineage>
</organism>
<proteinExistence type="predicted"/>